<feature type="domain" description="FAD-binding" evidence="2">
    <location>
        <begin position="20"/>
        <end position="117"/>
    </location>
</feature>
<dbReference type="Gene3D" id="3.50.50.60">
    <property type="entry name" value="FAD/NAD(P)-binding domain"/>
    <property type="match status" value="1"/>
</dbReference>
<comment type="caution">
    <text evidence="3">The sequence shown here is derived from an EMBL/GenBank/DDBJ whole genome shotgun (WGS) entry which is preliminary data.</text>
</comment>
<keyword evidence="1" id="KW-0560">Oxidoreductase</keyword>
<dbReference type="Proteomes" id="UP001500280">
    <property type="component" value="Unassembled WGS sequence"/>
</dbReference>
<organism evidence="3 4">
    <name type="scientific">Kribbella yunnanensis</name>
    <dbReference type="NCBI Taxonomy" id="190194"/>
    <lineage>
        <taxon>Bacteria</taxon>
        <taxon>Bacillati</taxon>
        <taxon>Actinomycetota</taxon>
        <taxon>Actinomycetes</taxon>
        <taxon>Propionibacteriales</taxon>
        <taxon>Kribbellaceae</taxon>
        <taxon>Kribbella</taxon>
    </lineage>
</organism>
<reference evidence="4" key="1">
    <citation type="journal article" date="2019" name="Int. J. Syst. Evol. Microbiol.">
        <title>The Global Catalogue of Microorganisms (GCM) 10K type strain sequencing project: providing services to taxonomists for standard genome sequencing and annotation.</title>
        <authorList>
            <consortium name="The Broad Institute Genomics Platform"/>
            <consortium name="The Broad Institute Genome Sequencing Center for Infectious Disease"/>
            <person name="Wu L."/>
            <person name="Ma J."/>
        </authorList>
    </citation>
    <scope>NUCLEOTIDE SEQUENCE [LARGE SCALE GENOMIC DNA]</scope>
    <source>
        <strain evidence="4">JCM 14307</strain>
    </source>
</reference>
<dbReference type="EMBL" id="BAAANF010000021">
    <property type="protein sequence ID" value="GAA1706817.1"/>
    <property type="molecule type" value="Genomic_DNA"/>
</dbReference>
<dbReference type="Pfam" id="PF01494">
    <property type="entry name" value="FAD_binding_3"/>
    <property type="match status" value="1"/>
</dbReference>
<evidence type="ECO:0000313" key="4">
    <source>
        <dbReference type="Proteomes" id="UP001500280"/>
    </source>
</evidence>
<keyword evidence="4" id="KW-1185">Reference proteome</keyword>
<proteinExistence type="predicted"/>
<dbReference type="InterPro" id="IPR002938">
    <property type="entry name" value="FAD-bd"/>
</dbReference>
<evidence type="ECO:0000313" key="3">
    <source>
        <dbReference type="EMBL" id="GAA1706817.1"/>
    </source>
</evidence>
<protein>
    <recommendedName>
        <fullName evidence="2">FAD-binding domain-containing protein</fullName>
    </recommendedName>
</protein>
<dbReference type="InterPro" id="IPR036188">
    <property type="entry name" value="FAD/NAD-bd_sf"/>
</dbReference>
<evidence type="ECO:0000259" key="2">
    <source>
        <dbReference type="Pfam" id="PF01494"/>
    </source>
</evidence>
<dbReference type="Gene3D" id="3.30.70.2450">
    <property type="match status" value="1"/>
</dbReference>
<name>A0ABP4UNB6_9ACTN</name>
<sequence length="305" mass="32974">MRLPGEDKAELNTVERAWELLAPFGVRPDNAELERHSVYTFQATYAERWREGRVLIAGDAAHLMPPFAGQGLGAGVRDAINLSWKLDAVLRDRAADDLLDTYGSERTHHVQAFIDFSIELGEVICLTDPAAAAARDARMVAEWEAGMRPPAPPRPGLGPGIHRGRHGGELAIQGPVGVPSEGASGKRLLDDVLRGPGVLIGRTASDLSVLSKSQTTHLAELRIPCVAFGGHRRDGLLILEDVDGAYRDWLDRLEADVVLVRPDFHLYGTAGSDGVADLVRAFLRDVSADKTPSTSDSVRLLDQSA</sequence>
<dbReference type="PANTHER" id="PTHR43476:SF3">
    <property type="entry name" value="FAD-BINDING MONOOXYGENASE"/>
    <property type="match status" value="1"/>
</dbReference>
<dbReference type="PRINTS" id="PR00420">
    <property type="entry name" value="RNGMNOXGNASE"/>
</dbReference>
<dbReference type="InterPro" id="IPR050631">
    <property type="entry name" value="PheA/TfdB_FAD_monoxygenase"/>
</dbReference>
<gene>
    <name evidence="3" type="ORF">GCM10009745_63360</name>
</gene>
<evidence type="ECO:0000256" key="1">
    <source>
        <dbReference type="ARBA" id="ARBA00023002"/>
    </source>
</evidence>
<dbReference type="SUPFAM" id="SSF51905">
    <property type="entry name" value="FAD/NAD(P)-binding domain"/>
    <property type="match status" value="1"/>
</dbReference>
<accession>A0ABP4UNB6</accession>
<dbReference type="PANTHER" id="PTHR43476">
    <property type="entry name" value="3-(3-HYDROXY-PHENYL)PROPIONATE/3-HYDROXYCINNAMIC ACID HYDROXYLASE"/>
    <property type="match status" value="1"/>
</dbReference>